<dbReference type="InterPro" id="IPR001878">
    <property type="entry name" value="Znf_CCHC"/>
</dbReference>
<feature type="region of interest" description="Disordered" evidence="2">
    <location>
        <begin position="171"/>
        <end position="211"/>
    </location>
</feature>
<dbReference type="Pfam" id="PF14223">
    <property type="entry name" value="Retrotran_gag_2"/>
    <property type="match status" value="1"/>
</dbReference>
<dbReference type="EMBL" id="PKPP01000439">
    <property type="protein sequence ID" value="PWA92751.1"/>
    <property type="molecule type" value="Genomic_DNA"/>
</dbReference>
<reference evidence="4 5" key="1">
    <citation type="journal article" date="2018" name="Mol. Plant">
        <title>The genome of Artemisia annua provides insight into the evolution of Asteraceae family and artemisinin biosynthesis.</title>
        <authorList>
            <person name="Shen Q."/>
            <person name="Zhang L."/>
            <person name="Liao Z."/>
            <person name="Wang S."/>
            <person name="Yan T."/>
            <person name="Shi P."/>
            <person name="Liu M."/>
            <person name="Fu X."/>
            <person name="Pan Q."/>
            <person name="Wang Y."/>
            <person name="Lv Z."/>
            <person name="Lu X."/>
            <person name="Zhang F."/>
            <person name="Jiang W."/>
            <person name="Ma Y."/>
            <person name="Chen M."/>
            <person name="Hao X."/>
            <person name="Li L."/>
            <person name="Tang Y."/>
            <person name="Lv G."/>
            <person name="Zhou Y."/>
            <person name="Sun X."/>
            <person name="Brodelius P.E."/>
            <person name="Rose J.K.C."/>
            <person name="Tang K."/>
        </authorList>
    </citation>
    <scope>NUCLEOTIDE SEQUENCE [LARGE SCALE GENOMIC DNA]</scope>
    <source>
        <strain evidence="5">cv. Huhao1</strain>
        <tissue evidence="4">Leaf</tissue>
    </source>
</reference>
<keyword evidence="1" id="KW-0863">Zinc-finger</keyword>
<evidence type="ECO:0000313" key="4">
    <source>
        <dbReference type="EMBL" id="PWA92751.1"/>
    </source>
</evidence>
<dbReference type="SUPFAM" id="SSF57756">
    <property type="entry name" value="Retrovirus zinc finger-like domains"/>
    <property type="match status" value="1"/>
</dbReference>
<gene>
    <name evidence="4" type="ORF">CTI12_AA077790</name>
</gene>
<feature type="domain" description="CCHC-type" evidence="3">
    <location>
        <begin position="216"/>
        <end position="229"/>
    </location>
</feature>
<feature type="compositionally biased region" description="Low complexity" evidence="2">
    <location>
        <begin position="178"/>
        <end position="193"/>
    </location>
</feature>
<keyword evidence="5" id="KW-1185">Reference proteome</keyword>
<dbReference type="GO" id="GO:0008270">
    <property type="term" value="F:zinc ion binding"/>
    <property type="evidence" value="ECO:0007669"/>
    <property type="project" value="UniProtKB-KW"/>
</dbReference>
<accession>A0A2U1Q405</accession>
<dbReference type="GO" id="GO:0003676">
    <property type="term" value="F:nucleic acid binding"/>
    <property type="evidence" value="ECO:0007669"/>
    <property type="project" value="InterPro"/>
</dbReference>
<sequence length="277" mass="30969">MIPELQKNLENLAVFDMLRELKVMFEQQAERELFDTVKSFHACKQEEGQSVSSYVMKMKGYLDQMDRLGYPMPQILGVSLILTSLSKDYDQFVQNYNMHNMGKTIAELHNMLKLAEKGMPKKAPDYDQFVQNYNMHSMGKTIAELHNMLKLAEKGMPKKAPAILAINKGKIQKKNKGKPLAPGKGQGKGKAQLAYGPKPKTPPPAKKEHPAKDTVCHHCGVVGHWRRNCAAYLEGLKKNKASGASTSADLEKGGAVADFHNAHIRVINFTIQMLMCD</sequence>
<proteinExistence type="predicted"/>
<dbReference type="Proteomes" id="UP000245207">
    <property type="component" value="Unassembled WGS sequence"/>
</dbReference>
<evidence type="ECO:0000259" key="3">
    <source>
        <dbReference type="PROSITE" id="PS50158"/>
    </source>
</evidence>
<dbReference type="PROSITE" id="PS50158">
    <property type="entry name" value="ZF_CCHC"/>
    <property type="match status" value="1"/>
</dbReference>
<protein>
    <submittedName>
        <fullName evidence="4">Zinc finger, CCHC-type</fullName>
    </submittedName>
</protein>
<evidence type="ECO:0000313" key="5">
    <source>
        <dbReference type="Proteomes" id="UP000245207"/>
    </source>
</evidence>
<evidence type="ECO:0000256" key="2">
    <source>
        <dbReference type="SAM" id="MobiDB-lite"/>
    </source>
</evidence>
<dbReference type="AlphaFoldDB" id="A0A2U1Q405"/>
<dbReference type="InterPro" id="IPR036875">
    <property type="entry name" value="Znf_CCHC_sf"/>
</dbReference>
<keyword evidence="1" id="KW-0862">Zinc</keyword>
<evidence type="ECO:0000256" key="1">
    <source>
        <dbReference type="PROSITE-ProRule" id="PRU00047"/>
    </source>
</evidence>
<dbReference type="OrthoDB" id="1920930at2759"/>
<comment type="caution">
    <text evidence="4">The sequence shown here is derived from an EMBL/GenBank/DDBJ whole genome shotgun (WGS) entry which is preliminary data.</text>
</comment>
<organism evidence="4 5">
    <name type="scientific">Artemisia annua</name>
    <name type="common">Sweet wormwood</name>
    <dbReference type="NCBI Taxonomy" id="35608"/>
    <lineage>
        <taxon>Eukaryota</taxon>
        <taxon>Viridiplantae</taxon>
        <taxon>Streptophyta</taxon>
        <taxon>Embryophyta</taxon>
        <taxon>Tracheophyta</taxon>
        <taxon>Spermatophyta</taxon>
        <taxon>Magnoliopsida</taxon>
        <taxon>eudicotyledons</taxon>
        <taxon>Gunneridae</taxon>
        <taxon>Pentapetalae</taxon>
        <taxon>asterids</taxon>
        <taxon>campanulids</taxon>
        <taxon>Asterales</taxon>
        <taxon>Asteraceae</taxon>
        <taxon>Asteroideae</taxon>
        <taxon>Anthemideae</taxon>
        <taxon>Artemisiinae</taxon>
        <taxon>Artemisia</taxon>
    </lineage>
</organism>
<keyword evidence="1" id="KW-0479">Metal-binding</keyword>
<name>A0A2U1Q405_ARTAN</name>